<dbReference type="EMBL" id="CP006986">
    <property type="protein sequence ID" value="AIC27372.1"/>
    <property type="molecule type" value="Genomic_DNA"/>
</dbReference>
<proteinExistence type="predicted"/>
<evidence type="ECO:0000313" key="1">
    <source>
        <dbReference type="EMBL" id="AIC27372.1"/>
    </source>
</evidence>
<accession>A0A060I0M9</accession>
<gene>
    <name evidence="1" type="ORF">IE4771_CH02265</name>
</gene>
<dbReference type="Proteomes" id="UP000027180">
    <property type="component" value="Chromosome"/>
</dbReference>
<dbReference type="AlphaFoldDB" id="A0A060I0M9"/>
<organism evidence="1 2">
    <name type="scientific">Rhizobium etli bv. mimosae str. IE4771</name>
    <dbReference type="NCBI Taxonomy" id="1432050"/>
    <lineage>
        <taxon>Bacteria</taxon>
        <taxon>Pseudomonadati</taxon>
        <taxon>Pseudomonadota</taxon>
        <taxon>Alphaproteobacteria</taxon>
        <taxon>Hyphomicrobiales</taxon>
        <taxon>Rhizobiaceae</taxon>
        <taxon>Rhizobium/Agrobacterium group</taxon>
        <taxon>Rhizobium</taxon>
    </lineage>
</organism>
<sequence>MCQRSAARISGLWGVPLRDRVQAARENGGPAVFCSDNPHVEKKAAGLAAA</sequence>
<reference evidence="1 2" key="1">
    <citation type="submission" date="2013-12" db="EMBL/GenBank/DDBJ databases">
        <title>Complete genome sequence of Rhizobium etli bv. mimosae IE4771.</title>
        <authorList>
            <person name="Bustos P."/>
            <person name="Santamaria R.I."/>
            <person name="Lozano L."/>
            <person name="Ormeno-Orrillo E."/>
            <person name="Rogel M.A."/>
            <person name="Romero D."/>
            <person name="Cevallos M.A."/>
            <person name="Martinez-Romero E."/>
            <person name="Gonzalez V."/>
        </authorList>
    </citation>
    <scope>NUCLEOTIDE SEQUENCE [LARGE SCALE GENOMIC DNA]</scope>
    <source>
        <strain evidence="1 2">IE4771</strain>
    </source>
</reference>
<protein>
    <submittedName>
        <fullName evidence="1">Uncharacterized protein</fullName>
    </submittedName>
</protein>
<name>A0A060I0M9_RHIET</name>
<dbReference type="KEGG" id="rei:IE4771_CH02265"/>
<dbReference type="HOGENOM" id="CLU_3121891_0_0_5"/>
<evidence type="ECO:0000313" key="2">
    <source>
        <dbReference type="Proteomes" id="UP000027180"/>
    </source>
</evidence>